<feature type="compositionally biased region" description="Low complexity" evidence="1">
    <location>
        <begin position="49"/>
        <end position="61"/>
    </location>
</feature>
<protein>
    <submittedName>
        <fullName evidence="2">Uncharacterized protein</fullName>
    </submittedName>
</protein>
<feature type="compositionally biased region" description="Basic and acidic residues" evidence="1">
    <location>
        <begin position="65"/>
        <end position="84"/>
    </location>
</feature>
<accession>A0A9D3RRA3</accession>
<dbReference type="GO" id="GO:0008017">
    <property type="term" value="F:microtubule binding"/>
    <property type="evidence" value="ECO:0007669"/>
    <property type="project" value="InterPro"/>
</dbReference>
<gene>
    <name evidence="2" type="ORF">ANANG_G00210150</name>
</gene>
<dbReference type="PANTHER" id="PTHR46302">
    <property type="entry name" value="DOUBLECORTIN DOMAIN-CONTAINING PROTEIN 1"/>
    <property type="match status" value="1"/>
</dbReference>
<dbReference type="InterPro" id="IPR043188">
    <property type="entry name" value="DCDC1"/>
</dbReference>
<sequence length="406" mass="44799">MLSQCTLKLQLSRAASRLYTADGTQILSVPQLKAWAINECLQEHCAAADTTAQPADPTAQPAEPPHADPPHTDPLHPPDADSRGETSPVKRNPKRKSFSSVTLKPPPPPGRPGYEPLPQVTAEDLDAVDEDLQALILRSPVDVWVSCGEPFIPVEVVQRRQGQRWRSWLQKEKLLAELLMKKHKMRHLQGRRIAGQSLARMVPTLSPAQPVVVEGGWTQASLEELELKEDLQNMETHLAAVEASRAKNRTPVPSRQSRGLQDLYNQPDVKRVLAYRNGDPKRAAYVWGRSIEELLSNSGSRLGLSQPAACLYGADGGPLRSWAEVQRDMLVCVSAGAPFLTAEDCREKIEVRARYARAKKSCGPDGILLEMETQKGPATDVNTPGRWLALPWGTEAENQIPVMETQ</sequence>
<feature type="region of interest" description="Disordered" evidence="1">
    <location>
        <begin position="49"/>
        <end position="118"/>
    </location>
</feature>
<organism evidence="2 3">
    <name type="scientific">Anguilla anguilla</name>
    <name type="common">European freshwater eel</name>
    <name type="synonym">Muraena anguilla</name>
    <dbReference type="NCBI Taxonomy" id="7936"/>
    <lineage>
        <taxon>Eukaryota</taxon>
        <taxon>Metazoa</taxon>
        <taxon>Chordata</taxon>
        <taxon>Craniata</taxon>
        <taxon>Vertebrata</taxon>
        <taxon>Euteleostomi</taxon>
        <taxon>Actinopterygii</taxon>
        <taxon>Neopterygii</taxon>
        <taxon>Teleostei</taxon>
        <taxon>Anguilliformes</taxon>
        <taxon>Anguillidae</taxon>
        <taxon>Anguilla</taxon>
    </lineage>
</organism>
<dbReference type="InterPro" id="IPR036572">
    <property type="entry name" value="Doublecortin_dom_sf"/>
</dbReference>
<comment type="caution">
    <text evidence="2">The sequence shown here is derived from an EMBL/GenBank/DDBJ whole genome shotgun (WGS) entry which is preliminary data.</text>
</comment>
<dbReference type="EMBL" id="JAFIRN010000011">
    <property type="protein sequence ID" value="KAG5839910.1"/>
    <property type="molecule type" value="Genomic_DNA"/>
</dbReference>
<dbReference type="AlphaFoldDB" id="A0A9D3RRA3"/>
<evidence type="ECO:0000256" key="1">
    <source>
        <dbReference type="SAM" id="MobiDB-lite"/>
    </source>
</evidence>
<name>A0A9D3RRA3_ANGAN</name>
<dbReference type="Proteomes" id="UP001044222">
    <property type="component" value="Chromosome 11"/>
</dbReference>
<dbReference type="GO" id="GO:0030496">
    <property type="term" value="C:midbody"/>
    <property type="evidence" value="ECO:0007669"/>
    <property type="project" value="TreeGrafter"/>
</dbReference>
<dbReference type="SUPFAM" id="SSF89837">
    <property type="entry name" value="Doublecortin (DC)"/>
    <property type="match status" value="1"/>
</dbReference>
<reference evidence="2" key="1">
    <citation type="submission" date="2021-01" db="EMBL/GenBank/DDBJ databases">
        <title>A chromosome-scale assembly of European eel, Anguilla anguilla.</title>
        <authorList>
            <person name="Henkel C."/>
            <person name="Jong-Raadsen S.A."/>
            <person name="Dufour S."/>
            <person name="Weltzien F.-A."/>
            <person name="Palstra A.P."/>
            <person name="Pelster B."/>
            <person name="Spaink H.P."/>
            <person name="Van Den Thillart G.E."/>
            <person name="Jansen H."/>
            <person name="Zahm M."/>
            <person name="Klopp C."/>
            <person name="Cedric C."/>
            <person name="Louis A."/>
            <person name="Berthelot C."/>
            <person name="Parey E."/>
            <person name="Roest Crollius H."/>
            <person name="Montfort J."/>
            <person name="Robinson-Rechavi M."/>
            <person name="Bucao C."/>
            <person name="Bouchez O."/>
            <person name="Gislard M."/>
            <person name="Lluch J."/>
            <person name="Milhes M."/>
            <person name="Lampietro C."/>
            <person name="Lopez Roques C."/>
            <person name="Donnadieu C."/>
            <person name="Braasch I."/>
            <person name="Desvignes T."/>
            <person name="Postlethwait J."/>
            <person name="Bobe J."/>
            <person name="Guiguen Y."/>
            <person name="Dirks R."/>
        </authorList>
    </citation>
    <scope>NUCLEOTIDE SEQUENCE</scope>
    <source>
        <strain evidence="2">Tag_6206</strain>
        <tissue evidence="2">Liver</tissue>
    </source>
</reference>
<keyword evidence="3" id="KW-1185">Reference proteome</keyword>
<proteinExistence type="predicted"/>
<evidence type="ECO:0000313" key="3">
    <source>
        <dbReference type="Proteomes" id="UP001044222"/>
    </source>
</evidence>
<dbReference type="GO" id="GO:0035556">
    <property type="term" value="P:intracellular signal transduction"/>
    <property type="evidence" value="ECO:0007669"/>
    <property type="project" value="InterPro"/>
</dbReference>
<dbReference type="GO" id="GO:1902412">
    <property type="term" value="P:regulation of mitotic cytokinesis"/>
    <property type="evidence" value="ECO:0007669"/>
    <property type="project" value="InterPro"/>
</dbReference>
<dbReference type="PANTHER" id="PTHR46302:SF3">
    <property type="entry name" value="DOUBLECORTIN DOMAIN-CONTAINING PROTEIN 1"/>
    <property type="match status" value="1"/>
</dbReference>
<evidence type="ECO:0000313" key="2">
    <source>
        <dbReference type="EMBL" id="KAG5839910.1"/>
    </source>
</evidence>